<keyword evidence="3" id="KW-0963">Cytoplasm</keyword>
<name>A0A7X9XBV6_9BACT</name>
<evidence type="ECO:0000256" key="1">
    <source>
        <dbReference type="ARBA" id="ARBA00007177"/>
    </source>
</evidence>
<dbReference type="Proteomes" id="UP000576082">
    <property type="component" value="Unassembled WGS sequence"/>
</dbReference>
<dbReference type="HAMAP" id="MF_01384">
    <property type="entry name" value="UreD"/>
    <property type="match status" value="1"/>
</dbReference>
<dbReference type="AlphaFoldDB" id="A0A7X9XBV6"/>
<dbReference type="Pfam" id="PF01774">
    <property type="entry name" value="UreD"/>
    <property type="match status" value="1"/>
</dbReference>
<comment type="function">
    <text evidence="3">Required for maturation of urease via the functional incorporation of the urease nickel metallocenter.</text>
</comment>
<accession>A0A7X9XBV6</accession>
<dbReference type="GO" id="GO:0016151">
    <property type="term" value="F:nickel cation binding"/>
    <property type="evidence" value="ECO:0007669"/>
    <property type="project" value="UniProtKB-UniRule"/>
</dbReference>
<evidence type="ECO:0000313" key="4">
    <source>
        <dbReference type="EMBL" id="NME70994.1"/>
    </source>
</evidence>
<organism evidence="4 5">
    <name type="scientific">Flammeovirga aprica JL-4</name>
    <dbReference type="NCBI Taxonomy" id="694437"/>
    <lineage>
        <taxon>Bacteria</taxon>
        <taxon>Pseudomonadati</taxon>
        <taxon>Bacteroidota</taxon>
        <taxon>Cytophagia</taxon>
        <taxon>Cytophagales</taxon>
        <taxon>Flammeovirgaceae</taxon>
        <taxon>Flammeovirga</taxon>
    </lineage>
</organism>
<dbReference type="EMBL" id="JABANE010000082">
    <property type="protein sequence ID" value="NME70994.1"/>
    <property type="molecule type" value="Genomic_DNA"/>
</dbReference>
<keyword evidence="3" id="KW-0996">Nickel insertion</keyword>
<evidence type="ECO:0000313" key="5">
    <source>
        <dbReference type="Proteomes" id="UP000576082"/>
    </source>
</evidence>
<dbReference type="RefSeq" id="WP_169659218.1">
    <property type="nucleotide sequence ID" value="NZ_JABANE010000082.1"/>
</dbReference>
<evidence type="ECO:0000256" key="2">
    <source>
        <dbReference type="ARBA" id="ARBA00023186"/>
    </source>
</evidence>
<comment type="caution">
    <text evidence="4">The sequence shown here is derived from an EMBL/GenBank/DDBJ whole genome shotgun (WGS) entry which is preliminary data.</text>
</comment>
<comment type="subcellular location">
    <subcellularLocation>
        <location evidence="3">Cytoplasm</location>
    </subcellularLocation>
</comment>
<dbReference type="PANTHER" id="PTHR33643">
    <property type="entry name" value="UREASE ACCESSORY PROTEIN D"/>
    <property type="match status" value="1"/>
</dbReference>
<keyword evidence="5" id="KW-1185">Reference proteome</keyword>
<dbReference type="InterPro" id="IPR002669">
    <property type="entry name" value="UreD"/>
</dbReference>
<proteinExistence type="inferred from homology"/>
<dbReference type="PANTHER" id="PTHR33643:SF1">
    <property type="entry name" value="UREASE ACCESSORY PROTEIN D"/>
    <property type="match status" value="1"/>
</dbReference>
<keyword evidence="2 3" id="KW-0143">Chaperone</keyword>
<gene>
    <name evidence="3" type="primary">ureD</name>
    <name evidence="4" type="ORF">HHU12_23705</name>
</gene>
<sequence length="284" mass="32687">MTTNLKLGSYIEIKNIQNTSKVTSHFNQNPLKILLPKTHNKAVHLVTTNYGGGMVQGDNIQFTINANKDTKALLTSQANARVYKSEDGRFCKMIQKTNVHENAEFYQLNDPLVLHSNGKLKQFTEFELGKNSVLFFMDWVQAGRVSTGEVFQFHHFYSEINIRKEGKRVVADKFMISPGTQNCTSPAVFFKHTNFINIFLVGNEKNEKVQLMEEKLSTVTHQTVQANITQEPEVLVSFDRINNEVVLVRLSSINHDKLYDFIHEFSKIFKYNSLLNFNPYDRKL</sequence>
<comment type="similarity">
    <text evidence="1 3">Belongs to the UreD family.</text>
</comment>
<reference evidence="4 5" key="1">
    <citation type="submission" date="2020-04" db="EMBL/GenBank/DDBJ databases">
        <title>Flammeovirga sp. SR4, a novel species isolated from seawater.</title>
        <authorList>
            <person name="Wang X."/>
        </authorList>
    </citation>
    <scope>NUCLEOTIDE SEQUENCE [LARGE SCALE GENOMIC DNA]</scope>
    <source>
        <strain evidence="4 5">ATCC 23126</strain>
    </source>
</reference>
<comment type="subunit">
    <text evidence="3">UreD, UreF and UreG form a complex that acts as a GTP-hydrolysis-dependent molecular chaperone, activating the urease apoprotein by helping to assemble the nickel containing metallocenter of UreC. The UreE protein probably delivers the nickel.</text>
</comment>
<protein>
    <recommendedName>
        <fullName evidence="3">Urease accessory protein UreD</fullName>
    </recommendedName>
</protein>
<evidence type="ECO:0000256" key="3">
    <source>
        <dbReference type="HAMAP-Rule" id="MF_01384"/>
    </source>
</evidence>
<dbReference type="GO" id="GO:0005737">
    <property type="term" value="C:cytoplasm"/>
    <property type="evidence" value="ECO:0007669"/>
    <property type="project" value="UniProtKB-SubCell"/>
</dbReference>